<dbReference type="GO" id="GO:0005524">
    <property type="term" value="F:ATP binding"/>
    <property type="evidence" value="ECO:0007669"/>
    <property type="project" value="InterPro"/>
</dbReference>
<gene>
    <name evidence="1" type="ORF">D9758_013800</name>
</gene>
<comment type="caution">
    <text evidence="1">The sequence shown here is derived from an EMBL/GenBank/DDBJ whole genome shotgun (WGS) entry which is preliminary data.</text>
</comment>
<accession>A0A8H5D4Y0</accession>
<dbReference type="EMBL" id="JAACJM010000063">
    <property type="protein sequence ID" value="KAF5353580.1"/>
    <property type="molecule type" value="Genomic_DNA"/>
</dbReference>
<dbReference type="SUPFAM" id="SSF56059">
    <property type="entry name" value="Glutathione synthetase ATP-binding domain-like"/>
    <property type="match status" value="1"/>
</dbReference>
<proteinExistence type="predicted"/>
<organism evidence="1 2">
    <name type="scientific">Tetrapyrgos nigripes</name>
    <dbReference type="NCBI Taxonomy" id="182062"/>
    <lineage>
        <taxon>Eukaryota</taxon>
        <taxon>Fungi</taxon>
        <taxon>Dikarya</taxon>
        <taxon>Basidiomycota</taxon>
        <taxon>Agaricomycotina</taxon>
        <taxon>Agaricomycetes</taxon>
        <taxon>Agaricomycetidae</taxon>
        <taxon>Agaricales</taxon>
        <taxon>Marasmiineae</taxon>
        <taxon>Marasmiaceae</taxon>
        <taxon>Tetrapyrgos</taxon>
    </lineage>
</organism>
<name>A0A8H5D4Y0_9AGAR</name>
<dbReference type="Gene3D" id="3.30.470.20">
    <property type="entry name" value="ATP-grasp fold, B domain"/>
    <property type="match status" value="1"/>
</dbReference>
<dbReference type="PANTHER" id="PTHR11130:SF0">
    <property type="entry name" value="GLUTATHIONE SYNTHETASE"/>
    <property type="match status" value="1"/>
</dbReference>
<evidence type="ECO:0000313" key="1">
    <source>
        <dbReference type="EMBL" id="KAF5353580.1"/>
    </source>
</evidence>
<keyword evidence="2" id="KW-1185">Reference proteome</keyword>
<dbReference type="InterPro" id="IPR005615">
    <property type="entry name" value="Glutathione_synthase"/>
</dbReference>
<dbReference type="GO" id="GO:0004363">
    <property type="term" value="F:glutathione synthase activity"/>
    <property type="evidence" value="ECO:0007669"/>
    <property type="project" value="InterPro"/>
</dbReference>
<evidence type="ECO:0000313" key="2">
    <source>
        <dbReference type="Proteomes" id="UP000559256"/>
    </source>
</evidence>
<reference evidence="1 2" key="1">
    <citation type="journal article" date="2020" name="ISME J.">
        <title>Uncovering the hidden diversity of litter-decomposition mechanisms in mushroom-forming fungi.</title>
        <authorList>
            <person name="Floudas D."/>
            <person name="Bentzer J."/>
            <person name="Ahren D."/>
            <person name="Johansson T."/>
            <person name="Persson P."/>
            <person name="Tunlid A."/>
        </authorList>
    </citation>
    <scope>NUCLEOTIDE SEQUENCE [LARGE SCALE GENOMIC DNA]</scope>
    <source>
        <strain evidence="1 2">CBS 291.85</strain>
    </source>
</reference>
<dbReference type="GO" id="GO:0043295">
    <property type="term" value="F:glutathione binding"/>
    <property type="evidence" value="ECO:0007669"/>
    <property type="project" value="TreeGrafter"/>
</dbReference>
<sequence>MMRLWGVGKVDNFVGKLWTGWKALRDEGLQQIAMFQYVFNTISSSFGTLSQKVSEMHRHVHLCTSTGFYDSSPYLQVDNLPPNDTIAGLIEGLAAAHTAYDVPRERNVFDQLWLEYEVLPSPTQPNPFLVQTRMP</sequence>
<dbReference type="PANTHER" id="PTHR11130">
    <property type="entry name" value="GLUTATHIONE SYNTHETASE"/>
    <property type="match status" value="1"/>
</dbReference>
<dbReference type="GO" id="GO:0005829">
    <property type="term" value="C:cytosol"/>
    <property type="evidence" value="ECO:0007669"/>
    <property type="project" value="TreeGrafter"/>
</dbReference>
<protein>
    <submittedName>
        <fullName evidence="1">Uncharacterized protein</fullName>
    </submittedName>
</protein>
<dbReference type="Pfam" id="PF03917">
    <property type="entry name" value="GSH_synth_ATP"/>
    <property type="match status" value="1"/>
</dbReference>
<dbReference type="AlphaFoldDB" id="A0A8H5D4Y0"/>
<dbReference type="OrthoDB" id="2020073at2759"/>
<dbReference type="Proteomes" id="UP000559256">
    <property type="component" value="Unassembled WGS sequence"/>
</dbReference>